<dbReference type="RefSeq" id="WP_382200742.1">
    <property type="nucleotide sequence ID" value="NZ_JBHTBZ010000024.1"/>
</dbReference>
<feature type="domain" description="Type 4 fimbrial biogenesis protein PilX N-terminal" evidence="2">
    <location>
        <begin position="12"/>
        <end position="62"/>
    </location>
</feature>
<keyword evidence="4" id="KW-1185">Reference proteome</keyword>
<evidence type="ECO:0000259" key="2">
    <source>
        <dbReference type="Pfam" id="PF14341"/>
    </source>
</evidence>
<feature type="domain" description="PilX/PilW C-terminal" evidence="1">
    <location>
        <begin position="96"/>
        <end position="167"/>
    </location>
</feature>
<name>A0ABW2SC01_9BURK</name>
<evidence type="ECO:0000313" key="4">
    <source>
        <dbReference type="Proteomes" id="UP001596457"/>
    </source>
</evidence>
<dbReference type="Pfam" id="PF13681">
    <property type="entry name" value="PilX"/>
    <property type="match status" value="1"/>
</dbReference>
<evidence type="ECO:0000259" key="1">
    <source>
        <dbReference type="Pfam" id="PF13681"/>
    </source>
</evidence>
<dbReference type="InterPro" id="IPR025205">
    <property type="entry name" value="PilX/PilW_C"/>
</dbReference>
<reference evidence="4" key="1">
    <citation type="journal article" date="2019" name="Int. J. Syst. Evol. Microbiol.">
        <title>The Global Catalogue of Microorganisms (GCM) 10K type strain sequencing project: providing services to taxonomists for standard genome sequencing and annotation.</title>
        <authorList>
            <consortium name="The Broad Institute Genomics Platform"/>
            <consortium name="The Broad Institute Genome Sequencing Center for Infectious Disease"/>
            <person name="Wu L."/>
            <person name="Ma J."/>
        </authorList>
    </citation>
    <scope>NUCLEOTIDE SEQUENCE [LARGE SCALE GENOMIC DNA]</scope>
    <source>
        <strain evidence="4">CCUG 53903</strain>
    </source>
</reference>
<sequence>MNTPHRLPTRQKGASLVVSLMFLVVLGLLGAWAASSNMLQERMAGATRNRDLALQAGEAALREGEGFLQSQSASWHTTSATQFTGADGLLTYAAADANDLAYWRLSTSWPSSKTATTTLNQVDAAPQYVIQRLGNLDPTNPATIYYRVTARAVGGDANAVVVVQSVVVFTP</sequence>
<accession>A0ABW2SC01</accession>
<organism evidence="3 4">
    <name type="scientific">Hydrogenophaga defluvii</name>
    <dbReference type="NCBI Taxonomy" id="249410"/>
    <lineage>
        <taxon>Bacteria</taxon>
        <taxon>Pseudomonadati</taxon>
        <taxon>Pseudomonadota</taxon>
        <taxon>Betaproteobacteria</taxon>
        <taxon>Burkholderiales</taxon>
        <taxon>Comamonadaceae</taxon>
        <taxon>Hydrogenophaga</taxon>
    </lineage>
</organism>
<protein>
    <submittedName>
        <fullName evidence="3">PilX N-terminal domain-containing pilus assembly protein</fullName>
    </submittedName>
</protein>
<dbReference type="EMBL" id="JBHTBZ010000024">
    <property type="protein sequence ID" value="MFC7460988.1"/>
    <property type="molecule type" value="Genomic_DNA"/>
</dbReference>
<dbReference type="Pfam" id="PF14341">
    <property type="entry name" value="PilX_N"/>
    <property type="match status" value="1"/>
</dbReference>
<gene>
    <name evidence="3" type="ORF">ACFQU0_11190</name>
</gene>
<proteinExistence type="predicted"/>
<dbReference type="Proteomes" id="UP001596457">
    <property type="component" value="Unassembled WGS sequence"/>
</dbReference>
<dbReference type="InterPro" id="IPR025746">
    <property type="entry name" value="PilX_N_dom"/>
</dbReference>
<comment type="caution">
    <text evidence="3">The sequence shown here is derived from an EMBL/GenBank/DDBJ whole genome shotgun (WGS) entry which is preliminary data.</text>
</comment>
<evidence type="ECO:0000313" key="3">
    <source>
        <dbReference type="EMBL" id="MFC7460988.1"/>
    </source>
</evidence>